<dbReference type="GO" id="GO:0005524">
    <property type="term" value="F:ATP binding"/>
    <property type="evidence" value="ECO:0007669"/>
    <property type="project" value="UniProtKB-KW"/>
</dbReference>
<evidence type="ECO:0000259" key="3">
    <source>
        <dbReference type="PROSITE" id="PS50893"/>
    </source>
</evidence>
<keyword evidence="1" id="KW-0547">Nucleotide-binding</keyword>
<comment type="caution">
    <text evidence="4">The sequence shown here is derived from an EMBL/GenBank/DDBJ whole genome shotgun (WGS) entry which is preliminary data.</text>
</comment>
<dbReference type="PROSITE" id="PS50893">
    <property type="entry name" value="ABC_TRANSPORTER_2"/>
    <property type="match status" value="1"/>
</dbReference>
<dbReference type="GO" id="GO:0022857">
    <property type="term" value="F:transmembrane transporter activity"/>
    <property type="evidence" value="ECO:0007669"/>
    <property type="project" value="TreeGrafter"/>
</dbReference>
<accession>A0A4Q8AEF3</accession>
<evidence type="ECO:0000256" key="1">
    <source>
        <dbReference type="ARBA" id="ARBA00022741"/>
    </source>
</evidence>
<dbReference type="AlphaFoldDB" id="A0A4Q8AEF3"/>
<dbReference type="InterPro" id="IPR003439">
    <property type="entry name" value="ABC_transporter-like_ATP-bd"/>
</dbReference>
<dbReference type="InterPro" id="IPR015854">
    <property type="entry name" value="ABC_transpr_LolD-like"/>
</dbReference>
<dbReference type="InterPro" id="IPR017871">
    <property type="entry name" value="ABC_transporter-like_CS"/>
</dbReference>
<protein>
    <submittedName>
        <fullName evidence="4">Putative ABC transport system ATP-binding protein</fullName>
    </submittedName>
</protein>
<dbReference type="PANTHER" id="PTHR24220">
    <property type="entry name" value="IMPORT ATP-BINDING PROTEIN"/>
    <property type="match status" value="1"/>
</dbReference>
<name>A0A4Q8AEF3_9MICC</name>
<gene>
    <name evidence="4" type="ORF">EV380_2258</name>
</gene>
<proteinExistence type="predicted"/>
<dbReference type="SMART" id="SM00382">
    <property type="entry name" value="AAA"/>
    <property type="match status" value="1"/>
</dbReference>
<dbReference type="SUPFAM" id="SSF52540">
    <property type="entry name" value="P-loop containing nucleoside triphosphate hydrolases"/>
    <property type="match status" value="1"/>
</dbReference>
<organism evidence="4 5">
    <name type="scientific">Zhihengliuella halotolerans</name>
    <dbReference type="NCBI Taxonomy" id="370736"/>
    <lineage>
        <taxon>Bacteria</taxon>
        <taxon>Bacillati</taxon>
        <taxon>Actinomycetota</taxon>
        <taxon>Actinomycetes</taxon>
        <taxon>Micrococcales</taxon>
        <taxon>Micrococcaceae</taxon>
        <taxon>Zhihengliuella</taxon>
    </lineage>
</organism>
<evidence type="ECO:0000313" key="5">
    <source>
        <dbReference type="Proteomes" id="UP000292685"/>
    </source>
</evidence>
<dbReference type="EMBL" id="SHLA01000001">
    <property type="protein sequence ID" value="RZU62660.1"/>
    <property type="molecule type" value="Genomic_DNA"/>
</dbReference>
<reference evidence="4 5" key="1">
    <citation type="submission" date="2019-02" db="EMBL/GenBank/DDBJ databases">
        <title>Sequencing the genomes of 1000 actinobacteria strains.</title>
        <authorList>
            <person name="Klenk H.-P."/>
        </authorList>
    </citation>
    <scope>NUCLEOTIDE SEQUENCE [LARGE SCALE GENOMIC DNA]</scope>
    <source>
        <strain evidence="4 5">DSM 17364</strain>
    </source>
</reference>
<sequence length="243" mass="24090">MTVSSAPISALITLDDAVVTTRRSGDRLLAVPALAIAPGSRTVVMGPSGAGKSMLLSALTGRLPGAVTLAGTRTAAPDLRIGFVPQRGAEALHPLLPIGRQLRSVTGTTPARVAEVLAAVGLDAGALAGRRPAELSGGQLQRAAISLAFLGSPALVIADEPTSALDNASRDETLAMLRALSDTTGSALVVATHDPLVRPALDAALIRVESGRVTVDAGTLAAPAAPAAGAPAPTVPAAHEAAA</sequence>
<keyword evidence="5" id="KW-1185">Reference proteome</keyword>
<dbReference type="Pfam" id="PF00005">
    <property type="entry name" value="ABC_tran"/>
    <property type="match status" value="1"/>
</dbReference>
<evidence type="ECO:0000256" key="2">
    <source>
        <dbReference type="ARBA" id="ARBA00022840"/>
    </source>
</evidence>
<feature type="domain" description="ABC transporter" evidence="3">
    <location>
        <begin position="12"/>
        <end position="235"/>
    </location>
</feature>
<dbReference type="Gene3D" id="3.40.50.300">
    <property type="entry name" value="P-loop containing nucleotide triphosphate hydrolases"/>
    <property type="match status" value="1"/>
</dbReference>
<keyword evidence="2 4" id="KW-0067">ATP-binding</keyword>
<dbReference type="InterPro" id="IPR003593">
    <property type="entry name" value="AAA+_ATPase"/>
</dbReference>
<evidence type="ECO:0000313" key="4">
    <source>
        <dbReference type="EMBL" id="RZU62660.1"/>
    </source>
</evidence>
<dbReference type="InterPro" id="IPR027417">
    <property type="entry name" value="P-loop_NTPase"/>
</dbReference>
<dbReference type="GO" id="GO:0016887">
    <property type="term" value="F:ATP hydrolysis activity"/>
    <property type="evidence" value="ECO:0007669"/>
    <property type="project" value="InterPro"/>
</dbReference>
<dbReference type="PROSITE" id="PS00211">
    <property type="entry name" value="ABC_TRANSPORTER_1"/>
    <property type="match status" value="1"/>
</dbReference>
<dbReference type="Proteomes" id="UP000292685">
    <property type="component" value="Unassembled WGS sequence"/>
</dbReference>
<dbReference type="GO" id="GO:0005886">
    <property type="term" value="C:plasma membrane"/>
    <property type="evidence" value="ECO:0007669"/>
    <property type="project" value="TreeGrafter"/>
</dbReference>